<dbReference type="GeneID" id="16607045"/>
<dbReference type="KEGG" id="vg:16607045"/>
<name>S4VY12_9VIRU</name>
<evidence type="ECO:0000313" key="1">
    <source>
        <dbReference type="EMBL" id="AGO85258.1"/>
    </source>
</evidence>
<evidence type="ECO:0000313" key="2">
    <source>
        <dbReference type="Proteomes" id="UP000204584"/>
    </source>
</evidence>
<gene>
    <name evidence="1" type="ORF">psal_cds_1055</name>
</gene>
<dbReference type="RefSeq" id="YP_008438332.1">
    <property type="nucleotide sequence ID" value="NC_022098.1"/>
</dbReference>
<proteinExistence type="predicted"/>
<organism evidence="1 2">
    <name type="scientific">Pandoravirus salinus</name>
    <dbReference type="NCBI Taxonomy" id="1349410"/>
    <lineage>
        <taxon>Viruses</taxon>
        <taxon>Pandoravirus</taxon>
    </lineage>
</organism>
<dbReference type="EMBL" id="KC977571">
    <property type="protein sequence ID" value="AGO85258.1"/>
    <property type="molecule type" value="Genomic_DNA"/>
</dbReference>
<accession>S4VY12</accession>
<dbReference type="Proteomes" id="UP000204584">
    <property type="component" value="Segment"/>
</dbReference>
<sequence>MHATDDAKGHRTLGLLDLPPELRAEITRHVQRPADVVACARTSPALLTKPVDKEIIDRLVRPIRPVKLFKHGAPPSVLADLASRDLINIAWSMLPDVVASGRADSLTWVCQWLMQTPRPACQKGSTCYRVSYKQEAEAANGWYPAPCSRCRPICNAVKSAAAMRRYDMLCCLLDERAVAGRDSERLFGAMIRNAAYRGDVALVASWHERNNISASGGHCCCDPSIGQAALRACRIGVLDWLCDHNCNAVVLPSLASIECVLVEGAGRDAERASVIGWLIDRLPPSEIRTGGLQHATRRPIKNGMAACLARLCDPKLVVLGPAEITYAFVKDARSVLYWISRNQTTAWAAPSTGYAVAHHARKDTPRWFLRLPGAGAILSVGAVKSGLAAGRVGMAIAAHETGVLAFDRYDAAAVACEHLDDQQAARILSSGASCTTAALTWALKRALIETLRVASEHVDAEAFQAALDAVRPGYVHDGILPWISVHFSDNCIAQHCLAMPFRYKPKSAERAAAYETCCTVIVPRAVARAR</sequence>
<keyword evidence="2" id="KW-1185">Reference proteome</keyword>
<protein>
    <submittedName>
        <fullName evidence="1">Uncharacterized protein</fullName>
    </submittedName>
</protein>
<reference evidence="1 2" key="1">
    <citation type="journal article" date="2013" name="Science">
        <title>Pandoraviruses: amoeba viruses with genomes up to 2.5 Mb reaching that of parasitic eukaryotes.</title>
        <authorList>
            <person name="Philippe N."/>
            <person name="Legendre M."/>
            <person name="Doutre G."/>
            <person name="Coute Y."/>
            <person name="Poirot O."/>
            <person name="Lescot M."/>
            <person name="Arslan D."/>
            <person name="Seltzer V."/>
            <person name="Bertaux L."/>
            <person name="Bruley C."/>
            <person name="Garin J."/>
            <person name="Claverie J.M."/>
            <person name="Abergel C."/>
        </authorList>
    </citation>
    <scope>NUCLEOTIDE SEQUENCE [LARGE SCALE GENOMIC DNA]</scope>
</reference>